<sequence>MIRNNTARRLIAAASLLVAALPAYAVDASLLVYGGLYHFDGKGRHERGYNLNEQNPGLGLEFEQGGWLVGAGTYRDSFREQARMAYVGYRFTFGNPQGFHANVALKGGYMRGSGYDGLVALPTLGIGYRAFSLEATAFPSKIRSGGVVAFWLRYQF</sequence>
<evidence type="ECO:0008006" key="3">
    <source>
        <dbReference type="Google" id="ProtNLM"/>
    </source>
</evidence>
<organism evidence="1 2">
    <name type="scientific">Ralstonia phage Anchaing</name>
    <dbReference type="NCBI Taxonomy" id="2759719"/>
    <lineage>
        <taxon>Viruses</taxon>
        <taxon>Duplodnaviria</taxon>
        <taxon>Heunggongvirae</taxon>
        <taxon>Uroviricota</taxon>
        <taxon>Caudoviricetes</taxon>
        <taxon>Autographivirales</taxon>
        <taxon>Autonotataviridae</taxon>
        <taxon>Anchaingvirus</taxon>
        <taxon>Anchaingvirus anchaing</taxon>
    </lineage>
</organism>
<gene>
    <name evidence="1" type="ORF">A1_00004</name>
</gene>
<accession>A0A7G5B8A1</accession>
<proteinExistence type="predicted"/>
<evidence type="ECO:0000313" key="2">
    <source>
        <dbReference type="Proteomes" id="UP000515762"/>
    </source>
</evidence>
<dbReference type="SUPFAM" id="SSF56925">
    <property type="entry name" value="OMPA-like"/>
    <property type="match status" value="1"/>
</dbReference>
<dbReference type="Proteomes" id="UP000515762">
    <property type="component" value="Segment"/>
</dbReference>
<keyword evidence="2" id="KW-1185">Reference proteome</keyword>
<dbReference type="Gene3D" id="2.40.160.20">
    <property type="match status" value="1"/>
</dbReference>
<name>A0A7G5B8A1_9CAUD</name>
<dbReference type="InterPro" id="IPR011250">
    <property type="entry name" value="OMP/PagP_B-barrel"/>
</dbReference>
<dbReference type="EMBL" id="MT740728">
    <property type="protein sequence ID" value="QMV32524.1"/>
    <property type="molecule type" value="Genomic_DNA"/>
</dbReference>
<evidence type="ECO:0000313" key="1">
    <source>
        <dbReference type="EMBL" id="QMV32524.1"/>
    </source>
</evidence>
<reference evidence="1 2" key="1">
    <citation type="submission" date="2020-07" db="EMBL/GenBank/DDBJ databases">
        <title>Ralstonia phages.</title>
        <authorList>
            <person name="Trotereau A."/>
            <person name="Boyer C."/>
            <person name="Torres-Barcelo C."/>
        </authorList>
    </citation>
    <scope>NUCLEOTIDE SEQUENCE [LARGE SCALE GENOMIC DNA]</scope>
</reference>
<protein>
    <recommendedName>
        <fullName evidence="3">Outer membrane protein</fullName>
    </recommendedName>
</protein>